<dbReference type="Proteomes" id="UP000289437">
    <property type="component" value="Unassembled WGS sequence"/>
</dbReference>
<evidence type="ECO:0000256" key="7">
    <source>
        <dbReference type="ARBA" id="ARBA00022989"/>
    </source>
</evidence>
<dbReference type="EMBL" id="RDSM01000001">
    <property type="protein sequence ID" value="RXH58384.1"/>
    <property type="molecule type" value="Genomic_DNA"/>
</dbReference>
<keyword evidence="5" id="KW-1003">Cell membrane</keyword>
<evidence type="ECO:0000256" key="6">
    <source>
        <dbReference type="ARBA" id="ARBA00022692"/>
    </source>
</evidence>
<feature type="transmembrane region" description="Helical" evidence="12">
    <location>
        <begin position="99"/>
        <end position="121"/>
    </location>
</feature>
<reference evidence="15" key="2">
    <citation type="submission" date="2019-02" db="EMBL/GenBank/DDBJ databases">
        <title>Granulicella sibirica sp. nov., a psychrotolerant acidobacterium isolated from an organic soil layer in forested tundra, West Siberia.</title>
        <authorList>
            <person name="Oshkin I.Y."/>
            <person name="Kulichevskaya I.S."/>
            <person name="Rijpstra W.I.C."/>
            <person name="Sinninghe Damste J.S."/>
            <person name="Rakitin A.L."/>
            <person name="Ravin N.V."/>
            <person name="Dedysh S.N."/>
        </authorList>
    </citation>
    <scope>NUCLEOTIDE SEQUENCE [LARGE SCALE GENOMIC DNA]</scope>
    <source>
        <strain evidence="15">AF10</strain>
    </source>
</reference>
<evidence type="ECO:0000256" key="5">
    <source>
        <dbReference type="ARBA" id="ARBA00022475"/>
    </source>
</evidence>
<dbReference type="GO" id="GO:0098719">
    <property type="term" value="P:sodium ion import across plasma membrane"/>
    <property type="evidence" value="ECO:0007669"/>
    <property type="project" value="TreeGrafter"/>
</dbReference>
<dbReference type="GO" id="GO:0051453">
    <property type="term" value="P:regulation of intracellular pH"/>
    <property type="evidence" value="ECO:0007669"/>
    <property type="project" value="TreeGrafter"/>
</dbReference>
<evidence type="ECO:0000256" key="11">
    <source>
        <dbReference type="ARBA" id="ARBA00023201"/>
    </source>
</evidence>
<organism evidence="14 15">
    <name type="scientific">Granulicella sibirica</name>
    <dbReference type="NCBI Taxonomy" id="2479048"/>
    <lineage>
        <taxon>Bacteria</taxon>
        <taxon>Pseudomonadati</taxon>
        <taxon>Acidobacteriota</taxon>
        <taxon>Terriglobia</taxon>
        <taxon>Terriglobales</taxon>
        <taxon>Acidobacteriaceae</taxon>
        <taxon>Granulicella</taxon>
    </lineage>
</organism>
<feature type="transmembrane region" description="Helical" evidence="12">
    <location>
        <begin position="353"/>
        <end position="373"/>
    </location>
</feature>
<dbReference type="PANTHER" id="PTHR10110:SF195">
    <property type="entry name" value="NA(+)_H(+) ANTIPORTER NHAS2"/>
    <property type="match status" value="1"/>
</dbReference>
<keyword evidence="10 12" id="KW-0472">Membrane</keyword>
<dbReference type="Gene3D" id="6.10.140.1330">
    <property type="match status" value="1"/>
</dbReference>
<evidence type="ECO:0000256" key="4">
    <source>
        <dbReference type="ARBA" id="ARBA00022449"/>
    </source>
</evidence>
<feature type="transmembrane region" description="Helical" evidence="12">
    <location>
        <begin position="197"/>
        <end position="219"/>
    </location>
</feature>
<evidence type="ECO:0000256" key="12">
    <source>
        <dbReference type="SAM" id="Phobius"/>
    </source>
</evidence>
<keyword evidence="11" id="KW-0739">Sodium transport</keyword>
<evidence type="ECO:0000313" key="15">
    <source>
        <dbReference type="Proteomes" id="UP000289437"/>
    </source>
</evidence>
<evidence type="ECO:0000256" key="2">
    <source>
        <dbReference type="ARBA" id="ARBA00007367"/>
    </source>
</evidence>
<keyword evidence="6 12" id="KW-0812">Transmembrane</keyword>
<evidence type="ECO:0000256" key="8">
    <source>
        <dbReference type="ARBA" id="ARBA00023053"/>
    </source>
</evidence>
<keyword evidence="9" id="KW-0406">Ion transport</keyword>
<feature type="transmembrane region" description="Helical" evidence="12">
    <location>
        <begin position="32"/>
        <end position="50"/>
    </location>
</feature>
<feature type="transmembrane region" description="Helical" evidence="12">
    <location>
        <begin position="6"/>
        <end position="25"/>
    </location>
</feature>
<dbReference type="PANTHER" id="PTHR10110">
    <property type="entry name" value="SODIUM/HYDROGEN EXCHANGER"/>
    <property type="match status" value="1"/>
</dbReference>
<evidence type="ECO:0000313" key="14">
    <source>
        <dbReference type="EMBL" id="RXH58384.1"/>
    </source>
</evidence>
<dbReference type="AlphaFoldDB" id="A0A4V1L685"/>
<feature type="transmembrane region" description="Helical" evidence="12">
    <location>
        <begin position="315"/>
        <end position="341"/>
    </location>
</feature>
<keyword evidence="8" id="KW-0915">Sodium</keyword>
<evidence type="ECO:0000256" key="3">
    <source>
        <dbReference type="ARBA" id="ARBA00022448"/>
    </source>
</evidence>
<dbReference type="OrthoDB" id="9809206at2"/>
<dbReference type="Pfam" id="PF00999">
    <property type="entry name" value="Na_H_Exchanger"/>
    <property type="match status" value="1"/>
</dbReference>
<keyword evidence="15" id="KW-1185">Reference proteome</keyword>
<keyword evidence="4" id="KW-0050">Antiport</keyword>
<name>A0A4V1L685_9BACT</name>
<evidence type="ECO:0000256" key="1">
    <source>
        <dbReference type="ARBA" id="ARBA00004651"/>
    </source>
</evidence>
<reference evidence="14 15" key="1">
    <citation type="submission" date="2018-11" db="EMBL/GenBank/DDBJ databases">
        <authorList>
            <person name="Mardanov A.V."/>
            <person name="Ravin N.V."/>
            <person name="Dedysh S.N."/>
        </authorList>
    </citation>
    <scope>NUCLEOTIDE SEQUENCE [LARGE SCALE GENOMIC DNA]</scope>
    <source>
        <strain evidence="14 15">AF10</strain>
    </source>
</reference>
<protein>
    <submittedName>
        <fullName evidence="14">Na+/H+ antiporter NhaP</fullName>
    </submittedName>
</protein>
<feature type="domain" description="Cation/H+ exchanger transmembrane" evidence="13">
    <location>
        <begin position="15"/>
        <end position="407"/>
    </location>
</feature>
<dbReference type="RefSeq" id="WP_128912392.1">
    <property type="nucleotide sequence ID" value="NZ_RDSM01000001.1"/>
</dbReference>
<comment type="caution">
    <text evidence="14">The sequence shown here is derived from an EMBL/GenBank/DDBJ whole genome shotgun (WGS) entry which is preliminary data.</text>
</comment>
<feature type="transmembrane region" description="Helical" evidence="12">
    <location>
        <begin position="385"/>
        <end position="407"/>
    </location>
</feature>
<dbReference type="GO" id="GO:0015386">
    <property type="term" value="F:potassium:proton antiporter activity"/>
    <property type="evidence" value="ECO:0007669"/>
    <property type="project" value="TreeGrafter"/>
</dbReference>
<comment type="similarity">
    <text evidence="2">Belongs to the monovalent cation:proton antiporter 1 (CPA1) transporter (TC 2.A.36) family.</text>
</comment>
<accession>A0A4V1L685</accession>
<feature type="transmembrane region" description="Helical" evidence="12">
    <location>
        <begin position="127"/>
        <end position="150"/>
    </location>
</feature>
<keyword evidence="7 12" id="KW-1133">Transmembrane helix</keyword>
<dbReference type="GO" id="GO:0015385">
    <property type="term" value="F:sodium:proton antiporter activity"/>
    <property type="evidence" value="ECO:0007669"/>
    <property type="project" value="InterPro"/>
</dbReference>
<keyword evidence="3" id="KW-0813">Transport</keyword>
<gene>
    <name evidence="14" type="ORF">GRAN_1694</name>
</gene>
<evidence type="ECO:0000256" key="9">
    <source>
        <dbReference type="ARBA" id="ARBA00023065"/>
    </source>
</evidence>
<feature type="transmembrane region" description="Helical" evidence="12">
    <location>
        <begin position="70"/>
        <end position="87"/>
    </location>
</feature>
<comment type="subcellular location">
    <subcellularLocation>
        <location evidence="1">Cell membrane</location>
        <topology evidence="1">Multi-pass membrane protein</topology>
    </subcellularLocation>
</comment>
<sequence>MSTFALLSIIVTVGALFSFVSYRFLRLPTTIGTMMLSLAAAAALIFAGHAAPSLHASAEHLVAGIDFNGVVLHGMLAFLLFAGALQLDLTRLSQERLPVTALAVGATAISTILVAALLHYALALIGIHLSAISCLLFGALISPTDPIAVLDVLHRAGATPQLEVQLAGESLFNDGFGAVVFLALLGASGTGKLPSPQVFGTLLALEAGGGILLGMVLGYLTYRIISLVNSYRVEVLLSLALCMGGYALADALHLSAPLEVVTAGLLIGGHTRGTVMSRETREHLERFWELIDEFMNIVLFLLLGLQLLVLPFARLYFIAGLIAIPVVLVARFASVGIVVRLIARVRRKVPHGIVVLTWGGLRGALAVALALALPTDTHGSRNLLLVATFVVVVFSILVQGLTLGPLITHLKEKPHQLAQPGKTAAR</sequence>
<evidence type="ECO:0000256" key="10">
    <source>
        <dbReference type="ARBA" id="ARBA00023136"/>
    </source>
</evidence>
<evidence type="ECO:0000259" key="13">
    <source>
        <dbReference type="Pfam" id="PF00999"/>
    </source>
</evidence>
<dbReference type="InterPro" id="IPR006153">
    <property type="entry name" value="Cation/H_exchanger_TM"/>
</dbReference>
<dbReference type="GO" id="GO:0005886">
    <property type="term" value="C:plasma membrane"/>
    <property type="evidence" value="ECO:0007669"/>
    <property type="project" value="UniProtKB-SubCell"/>
</dbReference>
<proteinExistence type="inferred from homology"/>
<dbReference type="InterPro" id="IPR018422">
    <property type="entry name" value="Cation/H_exchanger_CPA1"/>
</dbReference>
<feature type="transmembrane region" description="Helical" evidence="12">
    <location>
        <begin position="287"/>
        <end position="309"/>
    </location>
</feature>